<gene>
    <name evidence="2" type="ORF">HGO26_05485</name>
</gene>
<reference evidence="2 3" key="1">
    <citation type="submission" date="2020-04" db="EMBL/GenBank/DDBJ databases">
        <title>The first description of lens atrophy caused by putative novel Shewanella sp. that is a new emerging pathogen for cultured rainbow trout?</title>
        <authorList>
            <person name="Saticioglu I.B."/>
            <person name="Duman M."/>
            <person name="Altun S."/>
        </authorList>
    </citation>
    <scope>NUCLEOTIDE SEQUENCE [LARGE SCALE GENOMIC DNA]</scope>
    <source>
        <strain evidence="2 3">S-1</strain>
    </source>
</reference>
<comment type="caution">
    <text evidence="2">The sequence shown here is derived from an EMBL/GenBank/DDBJ whole genome shotgun (WGS) entry which is preliminary data.</text>
</comment>
<accession>A0ABX1KJG4</accession>
<dbReference type="RefSeq" id="WP_168823796.1">
    <property type="nucleotide sequence ID" value="NZ_JABAEB010000003.1"/>
</dbReference>
<name>A0ABX1KJG4_9GAMM</name>
<protein>
    <recommendedName>
        <fullName evidence="4">Lipoprotein</fullName>
    </recommendedName>
</protein>
<keyword evidence="3" id="KW-1185">Reference proteome</keyword>
<keyword evidence="1" id="KW-0732">Signal</keyword>
<dbReference type="EMBL" id="JABAEB010000003">
    <property type="protein sequence ID" value="NLQ22331.1"/>
    <property type="molecule type" value="Genomic_DNA"/>
</dbReference>
<evidence type="ECO:0000313" key="3">
    <source>
        <dbReference type="Proteomes" id="UP000527352"/>
    </source>
</evidence>
<evidence type="ECO:0008006" key="4">
    <source>
        <dbReference type="Google" id="ProtNLM"/>
    </source>
</evidence>
<dbReference type="Proteomes" id="UP000527352">
    <property type="component" value="Unassembled WGS sequence"/>
</dbReference>
<evidence type="ECO:0000256" key="1">
    <source>
        <dbReference type="SAM" id="SignalP"/>
    </source>
</evidence>
<organism evidence="2 3">
    <name type="scientific">Shewanella oncorhynchi</name>
    <dbReference type="NCBI Taxonomy" id="2726434"/>
    <lineage>
        <taxon>Bacteria</taxon>
        <taxon>Pseudomonadati</taxon>
        <taxon>Pseudomonadota</taxon>
        <taxon>Gammaproteobacteria</taxon>
        <taxon>Alteromonadales</taxon>
        <taxon>Shewanellaceae</taxon>
        <taxon>Shewanella</taxon>
    </lineage>
</organism>
<dbReference type="PROSITE" id="PS51257">
    <property type="entry name" value="PROKAR_LIPOPROTEIN"/>
    <property type="match status" value="1"/>
</dbReference>
<proteinExistence type="predicted"/>
<sequence>MKIIRLTFLLFMLTGCATSAVTINAAKPVPSERQFIKGLNDGNATVTIIRDSGILGSGCNINVYLYDELAATLDVSEKVTLKVNSGELYLGAQTSGKGLCFNTSVKHLETVIKQGQHKIYRVITDQNGNVEIASSGITKS</sequence>
<feature type="chain" id="PRO_5046128812" description="Lipoprotein" evidence="1">
    <location>
        <begin position="20"/>
        <end position="140"/>
    </location>
</feature>
<feature type="signal peptide" evidence="1">
    <location>
        <begin position="1"/>
        <end position="19"/>
    </location>
</feature>
<evidence type="ECO:0000313" key="2">
    <source>
        <dbReference type="EMBL" id="NLQ22331.1"/>
    </source>
</evidence>